<dbReference type="Pfam" id="PF04536">
    <property type="entry name" value="TPM_phosphatase"/>
    <property type="match status" value="1"/>
</dbReference>
<feature type="domain" description="TPM" evidence="2">
    <location>
        <begin position="46"/>
        <end position="169"/>
    </location>
</feature>
<keyword evidence="1" id="KW-1133">Transmembrane helix</keyword>
<protein>
    <recommendedName>
        <fullName evidence="2">TPM domain-containing protein</fullName>
    </recommendedName>
</protein>
<dbReference type="PANTHER" id="PTHR30373:SF2">
    <property type="entry name" value="UPF0603 PROTEIN YGCG"/>
    <property type="match status" value="1"/>
</dbReference>
<comment type="caution">
    <text evidence="3">The sequence shown here is derived from an EMBL/GenBank/DDBJ whole genome shotgun (WGS) entry which is preliminary data.</text>
</comment>
<organism evidence="3">
    <name type="scientific">bioreactor metagenome</name>
    <dbReference type="NCBI Taxonomy" id="1076179"/>
    <lineage>
        <taxon>unclassified sequences</taxon>
        <taxon>metagenomes</taxon>
        <taxon>ecological metagenomes</taxon>
    </lineage>
</organism>
<dbReference type="AlphaFoldDB" id="A0A644U1J4"/>
<feature type="transmembrane region" description="Helical" evidence="1">
    <location>
        <begin position="238"/>
        <end position="257"/>
    </location>
</feature>
<dbReference type="Gene3D" id="3.10.310.50">
    <property type="match status" value="1"/>
</dbReference>
<evidence type="ECO:0000313" key="3">
    <source>
        <dbReference type="EMBL" id="MPL72779.1"/>
    </source>
</evidence>
<dbReference type="InterPro" id="IPR007621">
    <property type="entry name" value="TPM_dom"/>
</dbReference>
<accession>A0A644U1J4</accession>
<proteinExistence type="predicted"/>
<gene>
    <name evidence="3" type="ORF">SDC9_18569</name>
</gene>
<evidence type="ECO:0000256" key="1">
    <source>
        <dbReference type="SAM" id="Phobius"/>
    </source>
</evidence>
<dbReference type="PANTHER" id="PTHR30373">
    <property type="entry name" value="UPF0603 PROTEIN YGCG"/>
    <property type="match status" value="1"/>
</dbReference>
<feature type="transmembrane region" description="Helical" evidence="1">
    <location>
        <begin position="191"/>
        <end position="212"/>
    </location>
</feature>
<reference evidence="3" key="1">
    <citation type="submission" date="2019-08" db="EMBL/GenBank/DDBJ databases">
        <authorList>
            <person name="Kucharzyk K."/>
            <person name="Murdoch R.W."/>
            <person name="Higgins S."/>
            <person name="Loffler F."/>
        </authorList>
    </citation>
    <scope>NUCLEOTIDE SEQUENCE</scope>
</reference>
<sequence>MIKPIHITLKFSLLFSFVLILNQSIAQSFSIDNIRPIKTTTSNSYVSNQDNIFSENAYNLLNQKLDSLEKATTAQVAVVALQSSGEMDAREISMQLFKKWMVGQKESNNGLIVVLVVDRREVFIRTGYGLEGAITDAKSTQIVNRIMAPYFKNGDWDNGMIAAIDEISRLINQEYATEGFAQKKPLTLDDFLPFISGYLILSIALIILAFIFTTKAHSKYSISQKEDKIRAFNKAAKGWYILGVLFPIMLITVFLWYKLYFKPKVRNKILICHQCNNPMHRLNEKDDDKYLSNKQIIEEEIKSKDYDVWLCDDCGNTDIFAFDNALTQYSICPFCGGKTMFMESDSVVKSANQFRDGTGRKTYTCKNCRNSNYKDYVIPKTAGAFVAGGAFGKGGGGFSGGSFGGGFSGGGGGGGRF</sequence>
<evidence type="ECO:0000259" key="2">
    <source>
        <dbReference type="Pfam" id="PF04536"/>
    </source>
</evidence>
<dbReference type="EMBL" id="VSSQ01000068">
    <property type="protein sequence ID" value="MPL72779.1"/>
    <property type="molecule type" value="Genomic_DNA"/>
</dbReference>
<keyword evidence="1" id="KW-0812">Transmembrane</keyword>
<name>A0A644U1J4_9ZZZZ</name>
<keyword evidence="1" id="KW-0472">Membrane</keyword>